<dbReference type="GO" id="GO:0003677">
    <property type="term" value="F:DNA binding"/>
    <property type="evidence" value="ECO:0007669"/>
    <property type="project" value="InterPro"/>
</dbReference>
<feature type="compositionally biased region" description="Polar residues" evidence="1">
    <location>
        <begin position="337"/>
        <end position="350"/>
    </location>
</feature>
<dbReference type="AlphaFoldDB" id="A0A6M2CZW9"/>
<sequence length="415" mass="47602">MFVYVEYKPSLKTGVVEHTRIHCSPMEPFNPKDVNDFSRSRTYYVRSCHKDRLYEAIKVIHITETLEEMAIFRATRPRRQADPERNDSNMSTVPVSRDQEHIREQERQEQIEAALVEYGVGPLPSGALADMQRKLQALTEEVDRLRRQGRCSCIPMAPVARDVVPRSTYTQLQRKHQSLMERVRQLERCERELQILQNHNNQSEGHPDHAAGSDVQVAAAQEEMVTEEQVPNGITVKQEEANPEHSASAESEPESVDLSSMGEQDMEHERVEYPCMKDDIETPEIGSAREDGKIYAGENVWVKKRDWQLLFNAPTDLRFCSIAASLFWTNKELSERSVTGTANRSRTPQGTRAEARPPLTPEKVDSVKELFKMYVGKDLFAARRLSAIRRHLCSKICEVRRANVRRRRSKSTGKA</sequence>
<organism evidence="2">
    <name type="scientific">Rhipicephalus microplus</name>
    <name type="common">Cattle tick</name>
    <name type="synonym">Boophilus microplus</name>
    <dbReference type="NCBI Taxonomy" id="6941"/>
    <lineage>
        <taxon>Eukaryota</taxon>
        <taxon>Metazoa</taxon>
        <taxon>Ecdysozoa</taxon>
        <taxon>Arthropoda</taxon>
        <taxon>Chelicerata</taxon>
        <taxon>Arachnida</taxon>
        <taxon>Acari</taxon>
        <taxon>Parasitiformes</taxon>
        <taxon>Ixodida</taxon>
        <taxon>Ixodoidea</taxon>
        <taxon>Ixodidae</taxon>
        <taxon>Rhipicephalinae</taxon>
        <taxon>Rhipicephalus</taxon>
        <taxon>Boophilus</taxon>
    </lineage>
</organism>
<feature type="region of interest" description="Disordered" evidence="1">
    <location>
        <begin position="200"/>
        <end position="265"/>
    </location>
</feature>
<reference evidence="2" key="1">
    <citation type="submission" date="2019-09" db="EMBL/GenBank/DDBJ databases">
        <title>Organ-specific transcriptomic study of the physiology of the cattle tick, Rhipicephalus microplus.</title>
        <authorList>
            <person name="Tirloni L."/>
            <person name="Braz G."/>
            <person name="Gandara A.C.P."/>
            <person name="Sabadin G.A."/>
            <person name="da Silva R.M."/>
            <person name="Guizzo M.G."/>
            <person name="Machado J.A."/>
            <person name="Costa E.P."/>
            <person name="Gomes H.F."/>
            <person name="Moraes J."/>
            <person name="Mota M.B.S."/>
            <person name="Mesquita R.D."/>
            <person name="Alvarenga P.H."/>
            <person name="Alves F."/>
            <person name="Seixas A."/>
            <person name="da Fonseca R.N."/>
            <person name="Fogaca A."/>
            <person name="Logullo C."/>
            <person name="Tanaka A."/>
            <person name="Daffre S."/>
            <person name="Termignoni C."/>
            <person name="Vaz I.S.Jr."/>
            <person name="Oliveira P.L."/>
            <person name="Ribeiro J.M."/>
        </authorList>
    </citation>
    <scope>NUCLEOTIDE SEQUENCE</scope>
    <source>
        <strain evidence="2">Porto Alegre</strain>
    </source>
</reference>
<proteinExistence type="predicted"/>
<name>A0A6M2CZW9_RHIMP</name>
<dbReference type="InterPro" id="IPR040391">
    <property type="entry name" value="BEND5"/>
</dbReference>
<protein>
    <submittedName>
        <fullName evidence="2">Putative glycine rich superfamily member ovary overexpressed</fullName>
    </submittedName>
</protein>
<dbReference type="PANTHER" id="PTHR14628">
    <property type="entry name" value="BEN DOMAIN-CONTAINING PROTEIN 5"/>
    <property type="match status" value="1"/>
</dbReference>
<dbReference type="EMBL" id="GHWJ01005810">
    <property type="protein sequence ID" value="NOV38547.1"/>
    <property type="molecule type" value="Transcribed_RNA"/>
</dbReference>
<dbReference type="PANTHER" id="PTHR14628:SF1">
    <property type="entry name" value="BEN DOMAIN-CONTAINING PROTEIN 5"/>
    <property type="match status" value="1"/>
</dbReference>
<accession>A0A6M2CZW9</accession>
<feature type="region of interest" description="Disordered" evidence="1">
    <location>
        <begin position="337"/>
        <end position="358"/>
    </location>
</feature>
<evidence type="ECO:0000256" key="1">
    <source>
        <dbReference type="SAM" id="MobiDB-lite"/>
    </source>
</evidence>
<feature type="region of interest" description="Disordered" evidence="1">
    <location>
        <begin position="77"/>
        <end position="101"/>
    </location>
</feature>
<dbReference type="OrthoDB" id="6510448at2759"/>
<dbReference type="VEuPathDB" id="VectorBase:LOC119167634"/>
<dbReference type="GO" id="GO:0045892">
    <property type="term" value="P:negative regulation of DNA-templated transcription"/>
    <property type="evidence" value="ECO:0007669"/>
    <property type="project" value="InterPro"/>
</dbReference>
<evidence type="ECO:0000313" key="2">
    <source>
        <dbReference type="EMBL" id="NOV38547.1"/>
    </source>
</evidence>